<dbReference type="InterPro" id="IPR000719">
    <property type="entry name" value="Prot_kinase_dom"/>
</dbReference>
<sequence length="1118" mass="125973">MASLAHGKTAFLERFKEGELDELEADPGLSAINKAVVSKLNHNIQFLPESKRLPSEDRPTLDDQPFLNNIRRNIGEVQVDIFQGTHDASWEDTLPFGPAGLDGVNSDAEGDVPVKQKQVIHAKKVRSHNVNSTAASSEALKESANRKISKNNAAKTALSVPVNDDAEHNQRKLSVVVAMTPAQRIEKHRGMGSSNALDSLDIREQIGRGAHGIVYKALNKETGQLLAVKVLRADKEELAGLMGEIDLLKILKHPNIVKYHGFVKTSETLNVLLEYCSGGSLRQLYKRLGHGIPEAQIKSYVKQILEGLNYLHVQGVVHRDVKAANVLLTESGEVKLADFGVATTVAALHNTCVGTPHWMAPETVMGGDGSCTVSDIWSLGATIIELFTMNPPYHDLVPMAAIHAIVNNEHPILPHALSAYGQDFLLECFQKTPALRKSAALLLLHHWLSGHRKVLSENSDLNSQSQIELRSTRPRWAGLKTLLDEDGGKIEPKYTRAELLLKFREGTDEHLSFGSIDFPDPASIQSEIPNRQAPLVLADETQNWNELRDDLVEDEQEDDHDRFSKLDIVDYNSQEVEKEEEMIQLLALLVEQISELYSQGDTLIKPLTLTTSRIYHLAKKYPICVNALQKDHSMISFMELLDFASDFPQEERLWYNCLGSLNCLFSRYLSQVESFSTLGGIPKIIRFSKHTFSVKLRLQVAKFTKFAGKSDLVLKTFVASGGLQILLRFFHESFSSNLEFHVVSIRTVHDILSRDLGCAKSDLCRTLLKFGIMSSCVRLLEALLKPTTAIFSDISSHRKNLTIAMNLDIINCFGLAGAKVQRLVSNPESFKILINVYECLSFPQQIILLKYFRSMSSVPEIVRQLTSAHILKFYVSLLSKHRVGSPNYKEVLNVICPSIYQCCYLNHERQTRFVKLGAVPYLRDLCQVDLQIRQFILPVFFEFAYCDASVRHYLLKYNVPSTYFSLLEDPYWSYNAMDSLLHWGTQDKSFRWLDTKQALQTVTNVFLLNEILNLEAFLEIYFKVMNHHAQLVKYMTKQKIIRSILSKLVSLSRSAAVRVTLLKILHKLMEFNEDAKLLEQKILQEISAAMHPIADSNDSSLLASDLAKRIMILSRTCR</sequence>
<dbReference type="GO" id="GO:0005524">
    <property type="term" value="F:ATP binding"/>
    <property type="evidence" value="ECO:0007669"/>
    <property type="project" value="UniProtKB-UniRule"/>
</dbReference>
<dbReference type="SUPFAM" id="SSF48371">
    <property type="entry name" value="ARM repeat"/>
    <property type="match status" value="1"/>
</dbReference>
<organism evidence="7 8">
    <name type="scientific">Australozyma saopauloensis</name>
    <dbReference type="NCBI Taxonomy" id="291208"/>
    <lineage>
        <taxon>Eukaryota</taxon>
        <taxon>Fungi</taxon>
        <taxon>Dikarya</taxon>
        <taxon>Ascomycota</taxon>
        <taxon>Saccharomycotina</taxon>
        <taxon>Pichiomycetes</taxon>
        <taxon>Metschnikowiaceae</taxon>
        <taxon>Australozyma</taxon>
    </lineage>
</organism>
<keyword evidence="8" id="KW-1185">Reference proteome</keyword>
<dbReference type="PANTHER" id="PTHR48012">
    <property type="entry name" value="STERILE20-LIKE KINASE, ISOFORM B-RELATED"/>
    <property type="match status" value="1"/>
</dbReference>
<dbReference type="Gene3D" id="1.10.510.10">
    <property type="entry name" value="Transferase(Phosphotransferase) domain 1"/>
    <property type="match status" value="1"/>
</dbReference>
<dbReference type="InterPro" id="IPR050629">
    <property type="entry name" value="STE20/SPS1-PAK"/>
</dbReference>
<accession>A0AAX4H7N3</accession>
<dbReference type="SUPFAM" id="SSF56112">
    <property type="entry name" value="Protein kinase-like (PK-like)"/>
    <property type="match status" value="1"/>
</dbReference>
<dbReference type="GO" id="GO:0004674">
    <property type="term" value="F:protein serine/threonine kinase activity"/>
    <property type="evidence" value="ECO:0007669"/>
    <property type="project" value="UniProtKB-EC"/>
</dbReference>
<evidence type="ECO:0000256" key="5">
    <source>
        <dbReference type="SAM" id="MobiDB-lite"/>
    </source>
</evidence>
<dbReference type="PROSITE" id="PS50011">
    <property type="entry name" value="PROTEIN_KINASE_DOM"/>
    <property type="match status" value="1"/>
</dbReference>
<evidence type="ECO:0000259" key="6">
    <source>
        <dbReference type="PROSITE" id="PS50011"/>
    </source>
</evidence>
<dbReference type="EMBL" id="CP138895">
    <property type="protein sequence ID" value="WPK24487.1"/>
    <property type="molecule type" value="Genomic_DNA"/>
</dbReference>
<dbReference type="InterPro" id="IPR008271">
    <property type="entry name" value="Ser/Thr_kinase_AS"/>
</dbReference>
<evidence type="ECO:0000256" key="4">
    <source>
        <dbReference type="PROSITE-ProRule" id="PRU10141"/>
    </source>
</evidence>
<dbReference type="PANTHER" id="PTHR48012:SF26">
    <property type="entry name" value="SERINE_THREONINE-PROTEIN KINASE DDB_G0283821-RELATED"/>
    <property type="match status" value="1"/>
</dbReference>
<dbReference type="InterPro" id="IPR017441">
    <property type="entry name" value="Protein_kinase_ATP_BS"/>
</dbReference>
<dbReference type="InterPro" id="IPR011009">
    <property type="entry name" value="Kinase-like_dom_sf"/>
</dbReference>
<dbReference type="InterPro" id="IPR011989">
    <property type="entry name" value="ARM-like"/>
</dbReference>
<reference evidence="7 8" key="1">
    <citation type="submission" date="2023-10" db="EMBL/GenBank/DDBJ databases">
        <title>Draft Genome Sequence of Candida saopaulonensis from a very Premature Infant with Sepsis.</title>
        <authorList>
            <person name="Ning Y."/>
            <person name="Dai R."/>
            <person name="Xiao M."/>
            <person name="Xu Y."/>
            <person name="Yan Q."/>
            <person name="Zhang L."/>
        </authorList>
    </citation>
    <scope>NUCLEOTIDE SEQUENCE [LARGE SCALE GENOMIC DNA]</scope>
    <source>
        <strain evidence="7 8">19XY460</strain>
    </source>
</reference>
<dbReference type="EC" id="2.7.11.1" evidence="1"/>
<evidence type="ECO:0000313" key="8">
    <source>
        <dbReference type="Proteomes" id="UP001338582"/>
    </source>
</evidence>
<dbReference type="GeneID" id="88172826"/>
<protein>
    <recommendedName>
        <fullName evidence="1">non-specific serine/threonine protein kinase</fullName>
        <ecNumber evidence="1">2.7.11.1</ecNumber>
    </recommendedName>
</protein>
<evidence type="ECO:0000256" key="1">
    <source>
        <dbReference type="ARBA" id="ARBA00012513"/>
    </source>
</evidence>
<feature type="binding site" evidence="4">
    <location>
        <position position="229"/>
    </location>
    <ligand>
        <name>ATP</name>
        <dbReference type="ChEBI" id="CHEBI:30616"/>
    </ligand>
</feature>
<evidence type="ECO:0000256" key="3">
    <source>
        <dbReference type="ARBA" id="ARBA00022840"/>
    </source>
</evidence>
<dbReference type="Gene3D" id="1.25.10.10">
    <property type="entry name" value="Leucine-rich Repeat Variant"/>
    <property type="match status" value="1"/>
</dbReference>
<dbReference type="PROSITE" id="PS00107">
    <property type="entry name" value="PROTEIN_KINASE_ATP"/>
    <property type="match status" value="1"/>
</dbReference>
<keyword evidence="3 4" id="KW-0067">ATP-binding</keyword>
<dbReference type="Pfam" id="PF00069">
    <property type="entry name" value="Pkinase"/>
    <property type="match status" value="1"/>
</dbReference>
<keyword evidence="2 4" id="KW-0547">Nucleotide-binding</keyword>
<dbReference type="KEGG" id="asau:88172826"/>
<feature type="region of interest" description="Disordered" evidence="5">
    <location>
        <begin position="124"/>
        <end position="147"/>
    </location>
</feature>
<dbReference type="GO" id="GO:0030447">
    <property type="term" value="P:filamentous growth"/>
    <property type="evidence" value="ECO:0007669"/>
    <property type="project" value="UniProtKB-ARBA"/>
</dbReference>
<dbReference type="PROSITE" id="PS00108">
    <property type="entry name" value="PROTEIN_KINASE_ST"/>
    <property type="match status" value="1"/>
</dbReference>
<dbReference type="GO" id="GO:0005737">
    <property type="term" value="C:cytoplasm"/>
    <property type="evidence" value="ECO:0007669"/>
    <property type="project" value="TreeGrafter"/>
</dbReference>
<name>A0AAX4H7N3_9ASCO</name>
<dbReference type="RefSeq" id="XP_062876870.1">
    <property type="nucleotide sequence ID" value="XM_063020800.1"/>
</dbReference>
<dbReference type="SMART" id="SM00220">
    <property type="entry name" value="S_TKc"/>
    <property type="match status" value="1"/>
</dbReference>
<evidence type="ECO:0000313" key="7">
    <source>
        <dbReference type="EMBL" id="WPK24487.1"/>
    </source>
</evidence>
<dbReference type="AlphaFoldDB" id="A0AAX4H7N3"/>
<feature type="domain" description="Protein kinase" evidence="6">
    <location>
        <begin position="200"/>
        <end position="448"/>
    </location>
</feature>
<proteinExistence type="predicted"/>
<dbReference type="InterPro" id="IPR016024">
    <property type="entry name" value="ARM-type_fold"/>
</dbReference>
<dbReference type="Proteomes" id="UP001338582">
    <property type="component" value="Chromosome 2"/>
</dbReference>
<evidence type="ECO:0000256" key="2">
    <source>
        <dbReference type="ARBA" id="ARBA00022741"/>
    </source>
</evidence>
<gene>
    <name evidence="7" type="ORF">PUMCH_001761</name>
</gene>